<evidence type="ECO:0000313" key="5">
    <source>
        <dbReference type="EMBL" id="MEU6819445.1"/>
    </source>
</evidence>
<evidence type="ECO:0000256" key="2">
    <source>
        <dbReference type="ARBA" id="ARBA00023034"/>
    </source>
</evidence>
<organism evidence="5 6">
    <name type="scientific">Streptomyces atriruber</name>
    <dbReference type="NCBI Taxonomy" id="545121"/>
    <lineage>
        <taxon>Bacteria</taxon>
        <taxon>Bacillati</taxon>
        <taxon>Actinomycetota</taxon>
        <taxon>Actinomycetes</taxon>
        <taxon>Kitasatosporales</taxon>
        <taxon>Streptomycetaceae</taxon>
        <taxon>Streptomyces</taxon>
    </lineage>
</organism>
<dbReference type="RefSeq" id="WP_359343698.1">
    <property type="nucleotide sequence ID" value="NZ_JBEYXV010000001.1"/>
</dbReference>
<accession>A0ABV3BFA3</accession>
<keyword evidence="2" id="KW-0333">Golgi apparatus</keyword>
<dbReference type="InterPro" id="IPR038261">
    <property type="entry name" value="GPP34-like_sf"/>
</dbReference>
<dbReference type="Pfam" id="PF05719">
    <property type="entry name" value="GPP34"/>
    <property type="match status" value="1"/>
</dbReference>
<dbReference type="Proteomes" id="UP001551176">
    <property type="component" value="Unassembled WGS sequence"/>
</dbReference>
<evidence type="ECO:0000313" key="6">
    <source>
        <dbReference type="Proteomes" id="UP001551176"/>
    </source>
</evidence>
<evidence type="ECO:0000256" key="4">
    <source>
        <dbReference type="ARBA" id="ARBA00023136"/>
    </source>
</evidence>
<name>A0ABV3BFA3_9ACTN</name>
<dbReference type="Gene3D" id="1.10.3630.10">
    <property type="entry name" value="yeast vps74-n-term truncation variant domain like"/>
    <property type="match status" value="1"/>
</dbReference>
<comment type="caution">
    <text evidence="5">The sequence shown here is derived from an EMBL/GenBank/DDBJ whole genome shotgun (WGS) entry which is preliminary data.</text>
</comment>
<keyword evidence="6" id="KW-1185">Reference proteome</keyword>
<evidence type="ECO:0000256" key="3">
    <source>
        <dbReference type="ARBA" id="ARBA00023121"/>
    </source>
</evidence>
<reference evidence="5 6" key="1">
    <citation type="submission" date="2024-06" db="EMBL/GenBank/DDBJ databases">
        <title>The Natural Products Discovery Center: Release of the First 8490 Sequenced Strains for Exploring Actinobacteria Biosynthetic Diversity.</title>
        <authorList>
            <person name="Kalkreuter E."/>
            <person name="Kautsar S.A."/>
            <person name="Yang D."/>
            <person name="Bader C.D."/>
            <person name="Teijaro C.N."/>
            <person name="Fluegel L."/>
            <person name="Davis C.M."/>
            <person name="Simpson J.R."/>
            <person name="Lauterbach L."/>
            <person name="Steele A.D."/>
            <person name="Gui C."/>
            <person name="Meng S."/>
            <person name="Li G."/>
            <person name="Viehrig K."/>
            <person name="Ye F."/>
            <person name="Su P."/>
            <person name="Kiefer A.F."/>
            <person name="Nichols A."/>
            <person name="Cepeda A.J."/>
            <person name="Yan W."/>
            <person name="Fan B."/>
            <person name="Jiang Y."/>
            <person name="Adhikari A."/>
            <person name="Zheng C.-J."/>
            <person name="Schuster L."/>
            <person name="Cowan T.M."/>
            <person name="Smanski M.J."/>
            <person name="Chevrette M.G."/>
            <person name="De Carvalho L.P.S."/>
            <person name="Shen B."/>
        </authorList>
    </citation>
    <scope>NUCLEOTIDE SEQUENCE [LARGE SCALE GENOMIC DNA]</scope>
    <source>
        <strain evidence="5 6">NPDC046838</strain>
    </source>
</reference>
<comment type="subcellular location">
    <subcellularLocation>
        <location evidence="1">Golgi apparatus membrane</location>
        <topology evidence="1">Peripheral membrane protein</topology>
        <orientation evidence="1">Cytoplasmic side</orientation>
    </subcellularLocation>
</comment>
<sequence length="220" mass="24201">MPLTLPQRLYLLSYSLDKERFEAVDLQGRGQLLRAAALTELTFDGLLAAKGSEVVRTSAAADPPADGFLAEVWRDIPTEKPKNWLQYVHNKATTAEEPVRDELVGTGAITLPRKRWVLSPVTAHQVTINDPQQVRALRDTVRNAVLGGLDPAAVPADELAMAVLPIECELTTLFTWKELRAHKDTVEALTERFDALVPGLRKALRDSFLVSRGVGGGWGR</sequence>
<protein>
    <submittedName>
        <fullName evidence="5">GPP34 family phosphoprotein</fullName>
    </submittedName>
</protein>
<dbReference type="InterPro" id="IPR008628">
    <property type="entry name" value="GPP34-like"/>
</dbReference>
<proteinExistence type="predicted"/>
<keyword evidence="3" id="KW-0446">Lipid-binding</keyword>
<gene>
    <name evidence="5" type="ORF">ABZ921_02370</name>
</gene>
<keyword evidence="4" id="KW-0472">Membrane</keyword>
<dbReference type="EMBL" id="JBEYXV010000001">
    <property type="protein sequence ID" value="MEU6819445.1"/>
    <property type="molecule type" value="Genomic_DNA"/>
</dbReference>
<evidence type="ECO:0000256" key="1">
    <source>
        <dbReference type="ARBA" id="ARBA00004255"/>
    </source>
</evidence>